<keyword evidence="1" id="KW-0472">Membrane</keyword>
<feature type="transmembrane region" description="Helical" evidence="1">
    <location>
        <begin position="73"/>
        <end position="94"/>
    </location>
</feature>
<protein>
    <submittedName>
        <fullName evidence="2">DUF485 domain-containing protein</fullName>
    </submittedName>
</protein>
<evidence type="ECO:0000256" key="1">
    <source>
        <dbReference type="SAM" id="Phobius"/>
    </source>
</evidence>
<keyword evidence="1" id="KW-0812">Transmembrane</keyword>
<dbReference type="AlphaFoldDB" id="A0A939E2P7"/>
<gene>
    <name evidence="2" type="ORF">JZY06_08640</name>
</gene>
<evidence type="ECO:0000313" key="2">
    <source>
        <dbReference type="EMBL" id="MBN9644673.1"/>
    </source>
</evidence>
<sequence length="116" mass="13341">MSATPPAGYQRREPTPQEFVEMQNDPQFLELKKTFRSFVLPTSIGFFLWFILYLLLATFAVDFMSIRISGNINVAMLLGFLQFVSTFAITWVYVNFANKKLEPMATAVRERMEGKA</sequence>
<accession>A0A939E2P7</accession>
<evidence type="ECO:0000313" key="3">
    <source>
        <dbReference type="Proteomes" id="UP000664332"/>
    </source>
</evidence>
<comment type="caution">
    <text evidence="2">The sequence shown here is derived from an EMBL/GenBank/DDBJ whole genome shotgun (WGS) entry which is preliminary data.</text>
</comment>
<dbReference type="RefSeq" id="WP_207279162.1">
    <property type="nucleotide sequence ID" value="NZ_JAFLEQ010000016.1"/>
</dbReference>
<organism evidence="2 3">
    <name type="scientific">Corynebacterium mendelii</name>
    <dbReference type="NCBI Taxonomy" id="2765362"/>
    <lineage>
        <taxon>Bacteria</taxon>
        <taxon>Bacillati</taxon>
        <taxon>Actinomycetota</taxon>
        <taxon>Actinomycetes</taxon>
        <taxon>Mycobacteriales</taxon>
        <taxon>Corynebacteriaceae</taxon>
        <taxon>Corynebacterium</taxon>
    </lineage>
</organism>
<name>A0A939E2P7_9CORY</name>
<dbReference type="EMBL" id="JAFLEQ010000016">
    <property type="protein sequence ID" value="MBN9644673.1"/>
    <property type="molecule type" value="Genomic_DNA"/>
</dbReference>
<dbReference type="PANTHER" id="PTHR38441:SF1">
    <property type="entry name" value="MEMBRANE PROTEIN"/>
    <property type="match status" value="1"/>
</dbReference>
<keyword evidence="3" id="KW-1185">Reference proteome</keyword>
<reference evidence="2" key="1">
    <citation type="submission" date="2021-03" db="EMBL/GenBank/DDBJ databases">
        <authorList>
            <person name="Sun Q."/>
        </authorList>
    </citation>
    <scope>NUCLEOTIDE SEQUENCE</scope>
    <source>
        <strain evidence="2">CCM 8862</strain>
    </source>
</reference>
<proteinExistence type="predicted"/>
<feature type="transmembrane region" description="Helical" evidence="1">
    <location>
        <begin position="38"/>
        <end position="61"/>
    </location>
</feature>
<dbReference type="PANTHER" id="PTHR38441">
    <property type="entry name" value="INTEGRAL MEMBRANE PROTEIN-RELATED"/>
    <property type="match status" value="1"/>
</dbReference>
<dbReference type="Pfam" id="PF04341">
    <property type="entry name" value="DUF485"/>
    <property type="match status" value="1"/>
</dbReference>
<keyword evidence="1" id="KW-1133">Transmembrane helix</keyword>
<dbReference type="InterPro" id="IPR007436">
    <property type="entry name" value="DUF485"/>
</dbReference>
<dbReference type="Proteomes" id="UP000664332">
    <property type="component" value="Unassembled WGS sequence"/>
</dbReference>